<evidence type="ECO:0000313" key="2">
    <source>
        <dbReference type="Proteomes" id="UP000248806"/>
    </source>
</evidence>
<sequence length="69" mass="7876">MVILLFKGLYKSCVIEYNISIQKLCLDQESSKRNTTASSPLVLRSLELQRSFLPFLAVQAEVSRSVWAR</sequence>
<protein>
    <submittedName>
        <fullName evidence="1">Uncharacterized protein</fullName>
    </submittedName>
</protein>
<name>A0A326UBV2_THEHA</name>
<comment type="caution">
    <text evidence="1">The sequence shown here is derived from an EMBL/GenBank/DDBJ whole genome shotgun (WGS) entry which is preliminary data.</text>
</comment>
<accession>A0A326UBV2</accession>
<organism evidence="1 2">
    <name type="scientific">Thermosporothrix hazakensis</name>
    <dbReference type="NCBI Taxonomy" id="644383"/>
    <lineage>
        <taxon>Bacteria</taxon>
        <taxon>Bacillati</taxon>
        <taxon>Chloroflexota</taxon>
        <taxon>Ktedonobacteria</taxon>
        <taxon>Ktedonobacterales</taxon>
        <taxon>Thermosporotrichaceae</taxon>
        <taxon>Thermosporothrix</taxon>
    </lineage>
</organism>
<dbReference type="EMBL" id="QKUF01000032">
    <property type="protein sequence ID" value="PZW22536.1"/>
    <property type="molecule type" value="Genomic_DNA"/>
</dbReference>
<keyword evidence="2" id="KW-1185">Reference proteome</keyword>
<evidence type="ECO:0000313" key="1">
    <source>
        <dbReference type="EMBL" id="PZW22536.1"/>
    </source>
</evidence>
<proteinExistence type="predicted"/>
<gene>
    <name evidence="1" type="ORF">EI42_05442</name>
</gene>
<dbReference type="AlphaFoldDB" id="A0A326UBV2"/>
<dbReference type="Proteomes" id="UP000248806">
    <property type="component" value="Unassembled WGS sequence"/>
</dbReference>
<reference evidence="1 2" key="1">
    <citation type="submission" date="2018-06" db="EMBL/GenBank/DDBJ databases">
        <title>Genomic Encyclopedia of Archaeal and Bacterial Type Strains, Phase II (KMG-II): from individual species to whole genera.</title>
        <authorList>
            <person name="Goeker M."/>
        </authorList>
    </citation>
    <scope>NUCLEOTIDE SEQUENCE [LARGE SCALE GENOMIC DNA]</scope>
    <source>
        <strain evidence="1 2">ATCC BAA-1881</strain>
    </source>
</reference>